<feature type="transmembrane region" description="Helical" evidence="10">
    <location>
        <begin position="254"/>
        <end position="274"/>
    </location>
</feature>
<feature type="transmembrane region" description="Helical" evidence="10">
    <location>
        <begin position="195"/>
        <end position="217"/>
    </location>
</feature>
<feature type="transmembrane region" description="Helical" evidence="10">
    <location>
        <begin position="20"/>
        <end position="39"/>
    </location>
</feature>
<evidence type="ECO:0000313" key="12">
    <source>
        <dbReference type="Proteomes" id="UP000740413"/>
    </source>
</evidence>
<keyword evidence="7 10" id="KW-0472">Membrane</keyword>
<comment type="function">
    <text evidence="8">Involved in peptidoglycan biosynthesis. Transports lipid-linked peptidoglycan precursors from the inner to the outer leaflet of the cytoplasmic membrane.</text>
</comment>
<dbReference type="Pfam" id="PF03023">
    <property type="entry name" value="MurJ"/>
    <property type="match status" value="1"/>
</dbReference>
<comment type="similarity">
    <text evidence="9">Belongs to the MurJ/MviN family.</text>
</comment>
<dbReference type="PRINTS" id="PR01806">
    <property type="entry name" value="VIRFACTRMVIN"/>
</dbReference>
<comment type="caution">
    <text evidence="11">The sequence shown here is derived from an EMBL/GenBank/DDBJ whole genome shotgun (WGS) entry which is preliminary data.</text>
</comment>
<keyword evidence="5" id="KW-0573">Peptidoglycan synthesis</keyword>
<evidence type="ECO:0000256" key="2">
    <source>
        <dbReference type="ARBA" id="ARBA00022475"/>
    </source>
</evidence>
<gene>
    <name evidence="11" type="ORF">HW347_18165</name>
</gene>
<proteinExistence type="inferred from homology"/>
<name>A0ABS5WIG7_9FLAO</name>
<dbReference type="PANTHER" id="PTHR47019">
    <property type="entry name" value="LIPID II FLIPPASE MURJ"/>
    <property type="match status" value="1"/>
</dbReference>
<feature type="transmembrane region" description="Helical" evidence="10">
    <location>
        <begin position="415"/>
        <end position="436"/>
    </location>
</feature>
<feature type="transmembrane region" description="Helical" evidence="10">
    <location>
        <begin position="142"/>
        <end position="158"/>
    </location>
</feature>
<accession>A0ABS5WIG7</accession>
<evidence type="ECO:0000256" key="5">
    <source>
        <dbReference type="ARBA" id="ARBA00022984"/>
    </source>
</evidence>
<keyword evidence="2" id="KW-1003">Cell membrane</keyword>
<dbReference type="EMBL" id="JACATN010000006">
    <property type="protein sequence ID" value="MBT2163202.1"/>
    <property type="molecule type" value="Genomic_DNA"/>
</dbReference>
<sequence length="449" mass="51168">MKYKQKVLQALNSLLKSPLIVNMATVLVITYSIKLLGFFKESYIASEFGLSILIDTYLLAIMIPSLLESVFLSSFSNVFIPNYVKVKRLKVNLESFQTSCVILTLVISGLLLLISVLSYSIFLETIFPGHDEKYYQLITQQFYYLIACIPLWGATSLINGMLNVENEYKYSSFTPIFVPIVTIINIYFFQEELGAIILAFSTFLATALGLIYSLFVATKKKLISLGRPDFKDSYFISMLRQVPYKMSSSMFTSLIPLVDRYFAAKLIVGSIAAINFGQKIPAFVLGFSLVGLGTVLLPHFSKLVDTDIKRAYNELFKILNYLFLFSIVLVGLFVIFSEEIIRFLFERNEFDSNDTAIVTTIQQILLAYVPFYLCGNVMVKFLTSINKNKFMAQMSILNFIINVVLDYYLFKHFGIYGIVLATTIIYSINPVVYYIYTKKQYAIMINKTT</sequence>
<dbReference type="PANTHER" id="PTHR47019:SF1">
    <property type="entry name" value="LIPID II FLIPPASE MURJ"/>
    <property type="match status" value="1"/>
</dbReference>
<feature type="transmembrane region" description="Helical" evidence="10">
    <location>
        <begin position="280"/>
        <end position="297"/>
    </location>
</feature>
<evidence type="ECO:0000256" key="3">
    <source>
        <dbReference type="ARBA" id="ARBA00022692"/>
    </source>
</evidence>
<dbReference type="Proteomes" id="UP000740413">
    <property type="component" value="Unassembled WGS sequence"/>
</dbReference>
<dbReference type="RefSeq" id="WP_214613169.1">
    <property type="nucleotide sequence ID" value="NZ_JACATN010000006.1"/>
</dbReference>
<keyword evidence="3 10" id="KW-0812">Transmembrane</keyword>
<evidence type="ECO:0000256" key="4">
    <source>
        <dbReference type="ARBA" id="ARBA00022960"/>
    </source>
</evidence>
<organism evidence="11 12">
    <name type="scientific">Zobellia barbeyronii</name>
    <dbReference type="NCBI Taxonomy" id="2748009"/>
    <lineage>
        <taxon>Bacteria</taxon>
        <taxon>Pseudomonadati</taxon>
        <taxon>Bacteroidota</taxon>
        <taxon>Flavobacteriia</taxon>
        <taxon>Flavobacteriales</taxon>
        <taxon>Flavobacteriaceae</taxon>
        <taxon>Zobellia</taxon>
    </lineage>
</organism>
<dbReference type="InterPro" id="IPR051050">
    <property type="entry name" value="Lipid_II_flippase_MurJ/MviN"/>
</dbReference>
<evidence type="ECO:0000256" key="10">
    <source>
        <dbReference type="SAM" id="Phobius"/>
    </source>
</evidence>
<feature type="transmembrane region" description="Helical" evidence="10">
    <location>
        <begin position="170"/>
        <end position="189"/>
    </location>
</feature>
<keyword evidence="12" id="KW-1185">Reference proteome</keyword>
<protein>
    <submittedName>
        <fullName evidence="11">Polysaccharide biosynthesis C-terminal domain-containing protein</fullName>
    </submittedName>
</protein>
<dbReference type="InterPro" id="IPR004268">
    <property type="entry name" value="MurJ"/>
</dbReference>
<evidence type="ECO:0000256" key="8">
    <source>
        <dbReference type="ARBA" id="ARBA00060041"/>
    </source>
</evidence>
<keyword evidence="4" id="KW-0133">Cell shape</keyword>
<evidence type="ECO:0000313" key="11">
    <source>
        <dbReference type="EMBL" id="MBT2163202.1"/>
    </source>
</evidence>
<evidence type="ECO:0000256" key="6">
    <source>
        <dbReference type="ARBA" id="ARBA00022989"/>
    </source>
</evidence>
<evidence type="ECO:0000256" key="7">
    <source>
        <dbReference type="ARBA" id="ARBA00023136"/>
    </source>
</evidence>
<feature type="transmembrane region" description="Helical" evidence="10">
    <location>
        <begin position="59"/>
        <end position="80"/>
    </location>
</feature>
<comment type="subcellular location">
    <subcellularLocation>
        <location evidence="1">Cell membrane</location>
        <topology evidence="1">Multi-pass membrane protein</topology>
    </subcellularLocation>
</comment>
<feature type="transmembrane region" description="Helical" evidence="10">
    <location>
        <begin position="356"/>
        <end position="378"/>
    </location>
</feature>
<feature type="transmembrane region" description="Helical" evidence="10">
    <location>
        <begin position="390"/>
        <end position="409"/>
    </location>
</feature>
<evidence type="ECO:0000256" key="9">
    <source>
        <dbReference type="ARBA" id="ARBA00061532"/>
    </source>
</evidence>
<keyword evidence="6 10" id="KW-1133">Transmembrane helix</keyword>
<feature type="transmembrane region" description="Helical" evidence="10">
    <location>
        <begin position="318"/>
        <end position="336"/>
    </location>
</feature>
<feature type="transmembrane region" description="Helical" evidence="10">
    <location>
        <begin position="101"/>
        <end position="122"/>
    </location>
</feature>
<reference evidence="12" key="1">
    <citation type="submission" date="2023-07" db="EMBL/GenBank/DDBJ databases">
        <title>Zobellia barbeyronii sp. nov., a new marine flavobacterium, isolated from green and red algae.</title>
        <authorList>
            <person name="Nedashkovskaya O.I."/>
            <person name="Otstavnykh N."/>
            <person name="Zhukova N."/>
            <person name="Guzev K."/>
            <person name="Chausova V."/>
            <person name="Tekutyeva L."/>
            <person name="Mikhailov V."/>
            <person name="Isaeva M."/>
        </authorList>
    </citation>
    <scope>NUCLEOTIDE SEQUENCE [LARGE SCALE GENOMIC DNA]</scope>
    <source>
        <strain evidence="12">KMM 6746</strain>
    </source>
</reference>
<evidence type="ECO:0000256" key="1">
    <source>
        <dbReference type="ARBA" id="ARBA00004651"/>
    </source>
</evidence>